<accession>A0A812JIZ1</accession>
<evidence type="ECO:0000256" key="2">
    <source>
        <dbReference type="ARBA" id="ARBA00022803"/>
    </source>
</evidence>
<reference evidence="4" key="1">
    <citation type="submission" date="2021-02" db="EMBL/GenBank/DDBJ databases">
        <authorList>
            <person name="Dougan E. K."/>
            <person name="Rhodes N."/>
            <person name="Thang M."/>
            <person name="Chan C."/>
        </authorList>
    </citation>
    <scope>NUCLEOTIDE SEQUENCE</scope>
</reference>
<dbReference type="SMART" id="SM00028">
    <property type="entry name" value="TPR"/>
    <property type="match status" value="4"/>
</dbReference>
<dbReference type="AlphaFoldDB" id="A0A812JIZ1"/>
<dbReference type="InterPro" id="IPR052628">
    <property type="entry name" value="CFAP70"/>
</dbReference>
<comment type="caution">
    <text evidence="4">The sequence shown here is derived from an EMBL/GenBank/DDBJ whole genome shotgun (WGS) entry which is preliminary data.</text>
</comment>
<feature type="non-terminal residue" evidence="4">
    <location>
        <position position="1"/>
    </location>
</feature>
<protein>
    <submittedName>
        <fullName evidence="4">Cfap70 protein</fullName>
    </submittedName>
</protein>
<evidence type="ECO:0000256" key="3">
    <source>
        <dbReference type="PROSITE-ProRule" id="PRU00339"/>
    </source>
</evidence>
<proteinExistence type="predicted"/>
<dbReference type="PANTHER" id="PTHR44314">
    <property type="entry name" value="CILIA- AND FLAGELLA-ASSOCIATED PROTEIN 70"/>
    <property type="match status" value="1"/>
</dbReference>
<dbReference type="PROSITE" id="PS50005">
    <property type="entry name" value="TPR"/>
    <property type="match status" value="1"/>
</dbReference>
<name>A0A812JIZ1_SYMPI</name>
<gene>
    <name evidence="4" type="primary">Cfap70</name>
    <name evidence="4" type="ORF">SPIL2461_LOCUS2017</name>
</gene>
<keyword evidence="1" id="KW-0677">Repeat</keyword>
<dbReference type="InterPro" id="IPR019734">
    <property type="entry name" value="TPR_rpt"/>
</dbReference>
<sequence length="1038" mass="116443">MQLDTFRIEEDLLQMSFSSVDDAASSAAVWALYKSGDGCVPEARAVRNITSIEADWQRRDNVLFILDWDDTIFPTTWLTAKPWYRTWIRDKGSLENVELDLETVAALDALDAAAYEFLACVSRVATPVCITLSQRPWVEMSMKAFLPRLARFWEEVGISVHYAVEEYVATPTRQGFWCQKPSGAGGLEGTVLELHMRSNRKRKVMERVLRRFYRKNNNCWLHAVSIGDGLAERDALQEISMCHQNPRNPESGSSSRFCVKTIQMLEDPSCDHLQTQLEVLKTWTQVVMHSDEVPWEEEQQRFMPSVCFRNGQMIRYRGRRFIEEFRSMLSNSGGVFMYLELEEKPPADPKKPNPPETAELTRQCSGSAWIDLRSLIAPGSCRVETVCTLEGSDLLQGAGTFLRLSVELSFDVTPAEGEDMKVHPSSLLPQRSGPSKFSASDGAATSFLEAVERGCETIFRDCSKISSVEEAVTQLKEVNSYEDVKQGLRESIIRVFRERLRKETSAIPGRPLRGKAREDFISNAYSYLQLTTAEVLAKLHPSPDATDEVSDATKEGARLGRLAYEAELVGNWDRAAELLQNRFLLAQDLRSDPSEWVAFAKFCARRRGRQAAAEEALCQAAKLMGSGKDAPPELQLEVELFLACLVLERGRYEEAITTFQAKVDKDFANPMFRFLLGLALFLRCRFDEGRAYLESAGKPREWFKGLPDEAAVVDKLKAFRKTDGPPNLPQLAGFLDKLLSFGLPSLVFTFLDQTSLLSEESLASESMVLVDAKALALDRDLAGAVARVEPLLSSEATSYEVWKLAGECYVQLQDFDKALQALQTALAFDDGVEDPVLHIRLGSVLLVKKRWKQARDAFLRSIHATSTAEAWSGVAYAEFRSDELSTCYEALCEANLLDNERTDVWALLCLVHLRNENWDAADHACRQCLSLQPDCEELLLEVAMELQRKERQMCLAEVCARRALESKDSGQGHSVLADVLAQMGKAEASVLEAQVALKMLADQPEIRKVIFSKALKLCQELEDAPLTEALHACQKLAD</sequence>
<dbReference type="OrthoDB" id="10262375at2759"/>
<dbReference type="GO" id="GO:0070062">
    <property type="term" value="C:extracellular exosome"/>
    <property type="evidence" value="ECO:0007669"/>
    <property type="project" value="TreeGrafter"/>
</dbReference>
<dbReference type="GO" id="GO:0031514">
    <property type="term" value="C:motile cilium"/>
    <property type="evidence" value="ECO:0007669"/>
    <property type="project" value="TreeGrafter"/>
</dbReference>
<organism evidence="4 5">
    <name type="scientific">Symbiodinium pilosum</name>
    <name type="common">Dinoflagellate</name>
    <dbReference type="NCBI Taxonomy" id="2952"/>
    <lineage>
        <taxon>Eukaryota</taxon>
        <taxon>Sar</taxon>
        <taxon>Alveolata</taxon>
        <taxon>Dinophyceae</taxon>
        <taxon>Suessiales</taxon>
        <taxon>Symbiodiniaceae</taxon>
        <taxon>Symbiodinium</taxon>
    </lineage>
</organism>
<keyword evidence="5" id="KW-1185">Reference proteome</keyword>
<dbReference type="GO" id="GO:0060271">
    <property type="term" value="P:cilium assembly"/>
    <property type="evidence" value="ECO:0007669"/>
    <property type="project" value="TreeGrafter"/>
</dbReference>
<dbReference type="Gene3D" id="1.25.40.10">
    <property type="entry name" value="Tetratricopeptide repeat domain"/>
    <property type="match status" value="2"/>
</dbReference>
<evidence type="ECO:0000256" key="1">
    <source>
        <dbReference type="ARBA" id="ARBA00022737"/>
    </source>
</evidence>
<dbReference type="GO" id="GO:0003341">
    <property type="term" value="P:cilium movement"/>
    <property type="evidence" value="ECO:0007669"/>
    <property type="project" value="TreeGrafter"/>
</dbReference>
<evidence type="ECO:0000313" key="4">
    <source>
        <dbReference type="EMBL" id="CAE7206747.1"/>
    </source>
</evidence>
<dbReference type="PANTHER" id="PTHR44314:SF1">
    <property type="entry name" value="CILIA- AND FLAGELLA-ASSOCIATED PROTEIN 70"/>
    <property type="match status" value="1"/>
</dbReference>
<feature type="repeat" description="TPR" evidence="3">
    <location>
        <begin position="799"/>
        <end position="832"/>
    </location>
</feature>
<evidence type="ECO:0000313" key="5">
    <source>
        <dbReference type="Proteomes" id="UP000649617"/>
    </source>
</evidence>
<dbReference type="InterPro" id="IPR011990">
    <property type="entry name" value="TPR-like_helical_dom_sf"/>
</dbReference>
<dbReference type="Proteomes" id="UP000649617">
    <property type="component" value="Unassembled WGS sequence"/>
</dbReference>
<dbReference type="SUPFAM" id="SSF48452">
    <property type="entry name" value="TPR-like"/>
    <property type="match status" value="1"/>
</dbReference>
<dbReference type="EMBL" id="CAJNIZ010002142">
    <property type="protein sequence ID" value="CAE7206747.1"/>
    <property type="molecule type" value="Genomic_DNA"/>
</dbReference>
<keyword evidence="2 3" id="KW-0802">TPR repeat</keyword>